<feature type="region of interest" description="Disordered" evidence="1">
    <location>
        <begin position="77"/>
        <end position="104"/>
    </location>
</feature>
<feature type="compositionally biased region" description="Polar residues" evidence="1">
    <location>
        <begin position="91"/>
        <end position="104"/>
    </location>
</feature>
<evidence type="ECO:0000313" key="2">
    <source>
        <dbReference type="EMBL" id="MPD02610.1"/>
    </source>
</evidence>
<accession>A0A5B7K6H8</accession>
<organism evidence="2 3">
    <name type="scientific">Portunus trituberculatus</name>
    <name type="common">Swimming crab</name>
    <name type="synonym">Neptunus trituberculatus</name>
    <dbReference type="NCBI Taxonomy" id="210409"/>
    <lineage>
        <taxon>Eukaryota</taxon>
        <taxon>Metazoa</taxon>
        <taxon>Ecdysozoa</taxon>
        <taxon>Arthropoda</taxon>
        <taxon>Crustacea</taxon>
        <taxon>Multicrustacea</taxon>
        <taxon>Malacostraca</taxon>
        <taxon>Eumalacostraca</taxon>
        <taxon>Eucarida</taxon>
        <taxon>Decapoda</taxon>
        <taxon>Pleocyemata</taxon>
        <taxon>Brachyura</taxon>
        <taxon>Eubrachyura</taxon>
        <taxon>Portunoidea</taxon>
        <taxon>Portunidae</taxon>
        <taxon>Portuninae</taxon>
        <taxon>Portunus</taxon>
    </lineage>
</organism>
<comment type="caution">
    <text evidence="2">The sequence shown here is derived from an EMBL/GenBank/DDBJ whole genome shotgun (WGS) entry which is preliminary data.</text>
</comment>
<evidence type="ECO:0000256" key="1">
    <source>
        <dbReference type="SAM" id="MobiDB-lite"/>
    </source>
</evidence>
<dbReference type="AlphaFoldDB" id="A0A5B7K6H8"/>
<gene>
    <name evidence="2" type="ORF">E2C01_098204</name>
</gene>
<dbReference type="EMBL" id="VSRR010132254">
    <property type="protein sequence ID" value="MPD02610.1"/>
    <property type="molecule type" value="Genomic_DNA"/>
</dbReference>
<protein>
    <submittedName>
        <fullName evidence="2">Uncharacterized protein</fullName>
    </submittedName>
</protein>
<dbReference type="Proteomes" id="UP000324222">
    <property type="component" value="Unassembled WGS sequence"/>
</dbReference>
<reference evidence="2 3" key="1">
    <citation type="submission" date="2019-05" db="EMBL/GenBank/DDBJ databases">
        <title>Another draft genome of Portunus trituberculatus and its Hox gene families provides insights of decapod evolution.</title>
        <authorList>
            <person name="Jeong J.-H."/>
            <person name="Song I."/>
            <person name="Kim S."/>
            <person name="Choi T."/>
            <person name="Kim D."/>
            <person name="Ryu S."/>
            <person name="Kim W."/>
        </authorList>
    </citation>
    <scope>NUCLEOTIDE SEQUENCE [LARGE SCALE GENOMIC DNA]</scope>
    <source>
        <tissue evidence="2">Muscle</tissue>
    </source>
</reference>
<keyword evidence="3" id="KW-1185">Reference proteome</keyword>
<name>A0A5B7K6H8_PORTR</name>
<sequence>MTQEMTRVLKRRQKHGEAFTTFPGVAGETHTRRHDLIKMHRFRLVFCRASRSMPGVILVELLPFLFFRSAQRNKTTQRATHHIPLHPAGTTPPSHRTGYTQSPPRNSCVIPLLLQTFLKVNPLKCARESQSRPRPKPP</sequence>
<evidence type="ECO:0000313" key="3">
    <source>
        <dbReference type="Proteomes" id="UP000324222"/>
    </source>
</evidence>
<proteinExistence type="predicted"/>